<dbReference type="GeneID" id="111482150"/>
<keyword evidence="3" id="KW-0732">Signal</keyword>
<feature type="signal peptide" evidence="3">
    <location>
        <begin position="1"/>
        <end position="21"/>
    </location>
</feature>
<accession>A0A6J1J7U9</accession>
<sequence>MATAAAAAAAASFFCVALSLATLFALSPSAVSAISASPPVPPHRASQNMSSFFPSPVDGRSSPISAAPALESGEFIGKRSGSNSVKLNHGISAFGLSICSVFGLRLVLNV</sequence>
<keyword evidence="2" id="KW-0812">Transmembrane</keyword>
<dbReference type="AlphaFoldDB" id="A0A6J1J7U9"/>
<feature type="chain" id="PRO_5026846910" evidence="3">
    <location>
        <begin position="22"/>
        <end position="110"/>
    </location>
</feature>
<name>A0A6J1J7U9_CUCMA</name>
<proteinExistence type="predicted"/>
<feature type="region of interest" description="Disordered" evidence="1">
    <location>
        <begin position="33"/>
        <end position="52"/>
    </location>
</feature>
<keyword evidence="2" id="KW-0472">Membrane</keyword>
<evidence type="ECO:0000313" key="5">
    <source>
        <dbReference type="RefSeq" id="XP_022983589.1"/>
    </source>
</evidence>
<evidence type="ECO:0000256" key="1">
    <source>
        <dbReference type="SAM" id="MobiDB-lite"/>
    </source>
</evidence>
<dbReference type="RefSeq" id="XP_022983589.1">
    <property type="nucleotide sequence ID" value="XM_023127821.1"/>
</dbReference>
<evidence type="ECO:0000313" key="4">
    <source>
        <dbReference type="Proteomes" id="UP000504608"/>
    </source>
</evidence>
<protein>
    <submittedName>
        <fullName evidence="5">Uncharacterized protein LOC111482150</fullName>
    </submittedName>
</protein>
<organism evidence="4 5">
    <name type="scientific">Cucurbita maxima</name>
    <name type="common">Pumpkin</name>
    <name type="synonym">Winter squash</name>
    <dbReference type="NCBI Taxonomy" id="3661"/>
    <lineage>
        <taxon>Eukaryota</taxon>
        <taxon>Viridiplantae</taxon>
        <taxon>Streptophyta</taxon>
        <taxon>Embryophyta</taxon>
        <taxon>Tracheophyta</taxon>
        <taxon>Spermatophyta</taxon>
        <taxon>Magnoliopsida</taxon>
        <taxon>eudicotyledons</taxon>
        <taxon>Gunneridae</taxon>
        <taxon>Pentapetalae</taxon>
        <taxon>rosids</taxon>
        <taxon>fabids</taxon>
        <taxon>Cucurbitales</taxon>
        <taxon>Cucurbitaceae</taxon>
        <taxon>Cucurbiteae</taxon>
        <taxon>Cucurbita</taxon>
    </lineage>
</organism>
<dbReference type="KEGG" id="cmax:111482150"/>
<gene>
    <name evidence="5" type="primary">LOC111482150</name>
</gene>
<reference evidence="5" key="1">
    <citation type="submission" date="2025-08" db="UniProtKB">
        <authorList>
            <consortium name="RefSeq"/>
        </authorList>
    </citation>
    <scope>IDENTIFICATION</scope>
    <source>
        <tissue evidence="5">Young leaves</tissue>
    </source>
</reference>
<dbReference type="Proteomes" id="UP000504608">
    <property type="component" value="Unplaced"/>
</dbReference>
<keyword evidence="4" id="KW-1185">Reference proteome</keyword>
<feature type="transmembrane region" description="Helical" evidence="2">
    <location>
        <begin position="90"/>
        <end position="108"/>
    </location>
</feature>
<evidence type="ECO:0000256" key="3">
    <source>
        <dbReference type="SAM" id="SignalP"/>
    </source>
</evidence>
<evidence type="ECO:0000256" key="2">
    <source>
        <dbReference type="SAM" id="Phobius"/>
    </source>
</evidence>
<keyword evidence="2" id="KW-1133">Transmembrane helix</keyword>